<name>A0A3M6UQS9_POCDA</name>
<reference evidence="3 4" key="1">
    <citation type="journal article" date="2018" name="Sci. Rep.">
        <title>Comparative analysis of the Pocillopora damicornis genome highlights role of immune system in coral evolution.</title>
        <authorList>
            <person name="Cunning R."/>
            <person name="Bay R.A."/>
            <person name="Gillette P."/>
            <person name="Baker A.C."/>
            <person name="Traylor-Knowles N."/>
        </authorList>
    </citation>
    <scope>NUCLEOTIDE SEQUENCE [LARGE SCALE GENOMIC DNA]</scope>
    <source>
        <strain evidence="3">RSMAS</strain>
        <tissue evidence="3">Whole animal</tissue>
    </source>
</reference>
<keyword evidence="2" id="KW-0732">Signal</keyword>
<feature type="transmembrane region" description="Helical" evidence="1">
    <location>
        <begin position="422"/>
        <end position="445"/>
    </location>
</feature>
<feature type="chain" id="PRO_5018230999" evidence="2">
    <location>
        <begin position="18"/>
        <end position="450"/>
    </location>
</feature>
<keyword evidence="1" id="KW-0472">Membrane</keyword>
<accession>A0A3M6UQS9</accession>
<keyword evidence="1" id="KW-1133">Transmembrane helix</keyword>
<dbReference type="AlphaFoldDB" id="A0A3M6UQS9"/>
<sequence>MLAITSMLLLVVKLGWAAQCNKFSGPPGGVDCIQMRSYNDEYQWMTCLTDAYIQQKGNQKDHCEDRAATYCWYPCMLEVHGKGNGSVASDCSCTSGNPSTLTPTTLLPSKCYIPPGDSCYWYRNCLERKYPCEFTSNGYAIKYAEHFCKLDDKNFAKFSLIARNWVIGVHKCLQVSLMPLLRPWIHSTCGEIQERAFASQTPCYLNPGNGVLSACDLDCSNYLQIFWSIKGSFVKVDTVLESLKGMWNIGEKCTWYSNIRKCYRSIELEDSPVKVIKLKIEKFLLRSRRSTNNLPESNAQNRFADGVGSAIASALKWNSDVMDWLAYTGRVQDPENLEIVVLLADKKALGIAFTSAPSVNFKQTIEEFTSAVKQGVLPLKVDGHNVWVKSLASCSNKACTSTQTLAVSDKPPNWNGTADISGGKVIICGTIIMLVMMMTNAAMIMERVLY</sequence>
<dbReference type="OMA" id="QEWINAV"/>
<evidence type="ECO:0000313" key="3">
    <source>
        <dbReference type="EMBL" id="RMX55917.1"/>
    </source>
</evidence>
<dbReference type="EMBL" id="RCHS01000990">
    <property type="protein sequence ID" value="RMX55917.1"/>
    <property type="molecule type" value="Genomic_DNA"/>
</dbReference>
<dbReference type="STRING" id="46731.A0A3M6UQS9"/>
<protein>
    <submittedName>
        <fullName evidence="3">Uncharacterized protein</fullName>
    </submittedName>
</protein>
<keyword evidence="4" id="KW-1185">Reference proteome</keyword>
<dbReference type="Proteomes" id="UP000275408">
    <property type="component" value="Unassembled WGS sequence"/>
</dbReference>
<organism evidence="3 4">
    <name type="scientific">Pocillopora damicornis</name>
    <name type="common">Cauliflower coral</name>
    <name type="synonym">Millepora damicornis</name>
    <dbReference type="NCBI Taxonomy" id="46731"/>
    <lineage>
        <taxon>Eukaryota</taxon>
        <taxon>Metazoa</taxon>
        <taxon>Cnidaria</taxon>
        <taxon>Anthozoa</taxon>
        <taxon>Hexacorallia</taxon>
        <taxon>Scleractinia</taxon>
        <taxon>Astrocoeniina</taxon>
        <taxon>Pocilloporidae</taxon>
        <taxon>Pocillopora</taxon>
    </lineage>
</organism>
<evidence type="ECO:0000256" key="2">
    <source>
        <dbReference type="SAM" id="SignalP"/>
    </source>
</evidence>
<feature type="signal peptide" evidence="2">
    <location>
        <begin position="1"/>
        <end position="17"/>
    </location>
</feature>
<comment type="caution">
    <text evidence="3">The sequence shown here is derived from an EMBL/GenBank/DDBJ whole genome shotgun (WGS) entry which is preliminary data.</text>
</comment>
<evidence type="ECO:0000313" key="4">
    <source>
        <dbReference type="Proteomes" id="UP000275408"/>
    </source>
</evidence>
<dbReference type="OrthoDB" id="9983261at2759"/>
<gene>
    <name evidence="3" type="ORF">pdam_00006248</name>
</gene>
<proteinExistence type="predicted"/>
<evidence type="ECO:0000256" key="1">
    <source>
        <dbReference type="SAM" id="Phobius"/>
    </source>
</evidence>
<keyword evidence="1" id="KW-0812">Transmembrane</keyword>